<evidence type="ECO:0000313" key="2">
    <source>
        <dbReference type="Proteomes" id="UP000828390"/>
    </source>
</evidence>
<sequence>MTRTNCSFQLGSLARQASRACERIRAKPPSDLNFEIDMDFLKCIEFLVADVYCDTVRHMVFATHKQLELLSSCKRWLLDETFSVLGDPFASGQLESFHGFVCNDSVEKQLPMVFILMSRRRTEDYVKVFTSVRDALVSVNVENFIMEQGNNLKRDYTIFLYVSNCNILIKYVTITQNRPEKIYIKDEFHKMQQRQISAPSRL</sequence>
<dbReference type="Proteomes" id="UP000828390">
    <property type="component" value="Unassembled WGS sequence"/>
</dbReference>
<reference evidence="1" key="2">
    <citation type="submission" date="2020-11" db="EMBL/GenBank/DDBJ databases">
        <authorList>
            <person name="McCartney M.A."/>
            <person name="Auch B."/>
            <person name="Kono T."/>
            <person name="Mallez S."/>
            <person name="Becker A."/>
            <person name="Gohl D.M."/>
            <person name="Silverstein K.A.T."/>
            <person name="Koren S."/>
            <person name="Bechman K.B."/>
            <person name="Herman A."/>
            <person name="Abrahante J.E."/>
            <person name="Garbe J."/>
        </authorList>
    </citation>
    <scope>NUCLEOTIDE SEQUENCE</scope>
    <source>
        <strain evidence="1">Duluth1</strain>
        <tissue evidence="1">Whole animal</tissue>
    </source>
</reference>
<dbReference type="AlphaFoldDB" id="A0A9D4FKJ2"/>
<comment type="caution">
    <text evidence="1">The sequence shown here is derived from an EMBL/GenBank/DDBJ whole genome shotgun (WGS) entry which is preliminary data.</text>
</comment>
<name>A0A9D4FKJ2_DREPO</name>
<protein>
    <submittedName>
        <fullName evidence="1">Uncharacterized protein</fullName>
    </submittedName>
</protein>
<evidence type="ECO:0000313" key="1">
    <source>
        <dbReference type="EMBL" id="KAH3798135.1"/>
    </source>
</evidence>
<keyword evidence="2" id="KW-1185">Reference proteome</keyword>
<reference evidence="1" key="1">
    <citation type="journal article" date="2019" name="bioRxiv">
        <title>The Genome of the Zebra Mussel, Dreissena polymorpha: A Resource for Invasive Species Research.</title>
        <authorList>
            <person name="McCartney M.A."/>
            <person name="Auch B."/>
            <person name="Kono T."/>
            <person name="Mallez S."/>
            <person name="Zhang Y."/>
            <person name="Obille A."/>
            <person name="Becker A."/>
            <person name="Abrahante J.E."/>
            <person name="Garbe J."/>
            <person name="Badalamenti J.P."/>
            <person name="Herman A."/>
            <person name="Mangelson H."/>
            <person name="Liachko I."/>
            <person name="Sullivan S."/>
            <person name="Sone E.D."/>
            <person name="Koren S."/>
            <person name="Silverstein K.A.T."/>
            <person name="Beckman K.B."/>
            <person name="Gohl D.M."/>
        </authorList>
    </citation>
    <scope>NUCLEOTIDE SEQUENCE</scope>
    <source>
        <strain evidence="1">Duluth1</strain>
        <tissue evidence="1">Whole animal</tissue>
    </source>
</reference>
<dbReference type="EMBL" id="JAIWYP010000007">
    <property type="protein sequence ID" value="KAH3798135.1"/>
    <property type="molecule type" value="Genomic_DNA"/>
</dbReference>
<accession>A0A9D4FKJ2</accession>
<gene>
    <name evidence="1" type="ORF">DPMN_151725</name>
</gene>
<proteinExistence type="predicted"/>
<organism evidence="1 2">
    <name type="scientific">Dreissena polymorpha</name>
    <name type="common">Zebra mussel</name>
    <name type="synonym">Mytilus polymorpha</name>
    <dbReference type="NCBI Taxonomy" id="45954"/>
    <lineage>
        <taxon>Eukaryota</taxon>
        <taxon>Metazoa</taxon>
        <taxon>Spiralia</taxon>
        <taxon>Lophotrochozoa</taxon>
        <taxon>Mollusca</taxon>
        <taxon>Bivalvia</taxon>
        <taxon>Autobranchia</taxon>
        <taxon>Heteroconchia</taxon>
        <taxon>Euheterodonta</taxon>
        <taxon>Imparidentia</taxon>
        <taxon>Neoheterodontei</taxon>
        <taxon>Myida</taxon>
        <taxon>Dreissenoidea</taxon>
        <taxon>Dreissenidae</taxon>
        <taxon>Dreissena</taxon>
    </lineage>
</organism>